<feature type="region of interest" description="Disordered" evidence="1">
    <location>
        <begin position="213"/>
        <end position="271"/>
    </location>
</feature>
<feature type="compositionally biased region" description="Polar residues" evidence="1">
    <location>
        <begin position="251"/>
        <end position="260"/>
    </location>
</feature>
<dbReference type="OrthoDB" id="5835645at2759"/>
<evidence type="ECO:0000313" key="2">
    <source>
        <dbReference type="EMBL" id="CAD6192899.1"/>
    </source>
</evidence>
<dbReference type="Proteomes" id="UP000835052">
    <property type="component" value="Unassembled WGS sequence"/>
</dbReference>
<proteinExistence type="predicted"/>
<dbReference type="AlphaFoldDB" id="A0A8S1H9W8"/>
<evidence type="ECO:0000313" key="3">
    <source>
        <dbReference type="Proteomes" id="UP000835052"/>
    </source>
</evidence>
<gene>
    <name evidence="2" type="ORF">CAUJ_LOCUS8818</name>
</gene>
<feature type="region of interest" description="Disordered" evidence="1">
    <location>
        <begin position="154"/>
        <end position="182"/>
    </location>
</feature>
<comment type="caution">
    <text evidence="2">The sequence shown here is derived from an EMBL/GenBank/DDBJ whole genome shotgun (WGS) entry which is preliminary data.</text>
</comment>
<reference evidence="2" key="1">
    <citation type="submission" date="2020-10" db="EMBL/GenBank/DDBJ databases">
        <authorList>
            <person name="Kikuchi T."/>
        </authorList>
    </citation>
    <scope>NUCLEOTIDE SEQUENCE</scope>
    <source>
        <strain evidence="2">NKZ352</strain>
    </source>
</reference>
<name>A0A8S1H9W8_9PELO</name>
<dbReference type="EMBL" id="CAJGYM010000030">
    <property type="protein sequence ID" value="CAD6192899.1"/>
    <property type="molecule type" value="Genomic_DNA"/>
</dbReference>
<sequence>MVSCLFLCQRHSASNLHPFEIEDRLRRSLHSLVYCFSFSFGHQADGCFRSRQDKRPVGNNCFQTVAVFPSFSIAFATPQEAVFNASLFFALACSKVALIREDLSLVPDMRTPQQQTDAEVPTAMELLEASKPLYVKTDVLKQVRVEPGKPRIFETTSQTGEFNRPTRLSLPSVSSTKSQVQIPSSFSAFRQVHEPPPLPPKSDQIRQRVLRMRVSPKGSPPPLPPRKSSDQSTTDEEQVVPPVPKPRLSKMKSTGSNEENLQPHPKPRMIEDCREDEAVRRMLNEYRASRGRGVSATPTSTAQYPNSVSALKRRANARTRSPTVLEEVTNTTSADVFPVMDDCERDYLREAVEQNSSVDFPCDIDDSDVSSPSELRFACKPSSAMASPITDSGLPCSDCDDRRHQTCSNKSEDDGFFDASLQKRDDESGSEPLTSVSNIRLEAIVPEITSIEPRAAVSELERNARVIRWIHGCPTNNRPAAEAL</sequence>
<evidence type="ECO:0000256" key="1">
    <source>
        <dbReference type="SAM" id="MobiDB-lite"/>
    </source>
</evidence>
<organism evidence="2 3">
    <name type="scientific">Caenorhabditis auriculariae</name>
    <dbReference type="NCBI Taxonomy" id="2777116"/>
    <lineage>
        <taxon>Eukaryota</taxon>
        <taxon>Metazoa</taxon>
        <taxon>Ecdysozoa</taxon>
        <taxon>Nematoda</taxon>
        <taxon>Chromadorea</taxon>
        <taxon>Rhabditida</taxon>
        <taxon>Rhabditina</taxon>
        <taxon>Rhabditomorpha</taxon>
        <taxon>Rhabditoidea</taxon>
        <taxon>Rhabditidae</taxon>
        <taxon>Peloderinae</taxon>
        <taxon>Caenorhabditis</taxon>
    </lineage>
</organism>
<accession>A0A8S1H9W8</accession>
<feature type="compositionally biased region" description="Polar residues" evidence="1">
    <location>
        <begin position="169"/>
        <end position="182"/>
    </location>
</feature>
<keyword evidence="3" id="KW-1185">Reference proteome</keyword>
<protein>
    <submittedName>
        <fullName evidence="2">Uncharacterized protein</fullName>
    </submittedName>
</protein>